<dbReference type="GO" id="GO:0005988">
    <property type="term" value="P:lactose metabolic process"/>
    <property type="evidence" value="ECO:0007669"/>
    <property type="project" value="UniProtKB-KW"/>
</dbReference>
<dbReference type="Proteomes" id="UP000572212">
    <property type="component" value="Unassembled WGS sequence"/>
</dbReference>
<evidence type="ECO:0000256" key="6">
    <source>
        <dbReference type="ARBA" id="ARBA00047745"/>
    </source>
</evidence>
<evidence type="ECO:0000259" key="9">
    <source>
        <dbReference type="Pfam" id="PF00294"/>
    </source>
</evidence>
<dbReference type="EC" id="2.7.1.144" evidence="7"/>
<comment type="similarity">
    <text evidence="1">Belongs to the carbohydrate kinase pfkB family.</text>
</comment>
<keyword evidence="2 7" id="KW-0808">Transferase</keyword>
<proteinExistence type="inferred from homology"/>
<comment type="function">
    <text evidence="8">Catalyzes the ATP-dependent phosphorylation of fructose-l-phosphate to fructose-l,6-bisphosphate.</text>
</comment>
<keyword evidence="3 7" id="KW-0547">Nucleotide-binding</keyword>
<dbReference type="NCBIfam" id="TIGR03828">
    <property type="entry name" value="pfkB"/>
    <property type="match status" value="1"/>
</dbReference>
<dbReference type="NCBIfam" id="TIGR03168">
    <property type="entry name" value="1-PFK"/>
    <property type="match status" value="1"/>
</dbReference>
<dbReference type="InterPro" id="IPR002173">
    <property type="entry name" value="Carboh/pur_kinase_PfkB_CS"/>
</dbReference>
<evidence type="ECO:0000256" key="3">
    <source>
        <dbReference type="ARBA" id="ARBA00022741"/>
    </source>
</evidence>
<accession>A0A841RPW9</accession>
<keyword evidence="7" id="KW-0423">Lactose metabolism</keyword>
<keyword evidence="4 8" id="KW-0418">Kinase</keyword>
<keyword evidence="11" id="KW-1185">Reference proteome</keyword>
<dbReference type="GO" id="GO:0005829">
    <property type="term" value="C:cytosol"/>
    <property type="evidence" value="ECO:0007669"/>
    <property type="project" value="TreeGrafter"/>
</dbReference>
<feature type="domain" description="Carbohydrate kinase PfkB" evidence="9">
    <location>
        <begin position="11"/>
        <end position="285"/>
    </location>
</feature>
<comment type="caution">
    <text evidence="10">The sequence shown here is derived from an EMBL/GenBank/DDBJ whole genome shotgun (WGS) entry which is preliminary data.</text>
</comment>
<dbReference type="FunFam" id="3.40.1190.20:FF:000001">
    <property type="entry name" value="Phosphofructokinase"/>
    <property type="match status" value="1"/>
</dbReference>
<dbReference type="SUPFAM" id="SSF53613">
    <property type="entry name" value="Ribokinase-like"/>
    <property type="match status" value="1"/>
</dbReference>
<dbReference type="CDD" id="cd01164">
    <property type="entry name" value="FruK_PfkB_like"/>
    <property type="match status" value="1"/>
</dbReference>
<comment type="catalytic activity">
    <reaction evidence="6 8">
        <text>beta-D-fructose 1-phosphate + ATP = beta-D-fructose 1,6-bisphosphate + ADP + H(+)</text>
        <dbReference type="Rhea" id="RHEA:14213"/>
        <dbReference type="ChEBI" id="CHEBI:15378"/>
        <dbReference type="ChEBI" id="CHEBI:30616"/>
        <dbReference type="ChEBI" id="CHEBI:32966"/>
        <dbReference type="ChEBI" id="CHEBI:138881"/>
        <dbReference type="ChEBI" id="CHEBI:456216"/>
        <dbReference type="EC" id="2.7.1.56"/>
    </reaction>
</comment>
<evidence type="ECO:0000313" key="10">
    <source>
        <dbReference type="EMBL" id="MBB6513225.1"/>
    </source>
</evidence>
<reference evidence="10 11" key="1">
    <citation type="submission" date="2020-08" db="EMBL/GenBank/DDBJ databases">
        <title>Genomic Encyclopedia of Type Strains, Phase IV (KMG-IV): sequencing the most valuable type-strain genomes for metagenomic binning, comparative biology and taxonomic classification.</title>
        <authorList>
            <person name="Goeker M."/>
        </authorList>
    </citation>
    <scope>NUCLEOTIDE SEQUENCE [LARGE SCALE GENOMIC DNA]</scope>
    <source>
        <strain evidence="10 11">DSM 11805</strain>
    </source>
</reference>
<evidence type="ECO:0000256" key="1">
    <source>
        <dbReference type="ARBA" id="ARBA00005380"/>
    </source>
</evidence>
<dbReference type="EMBL" id="JACHON010000009">
    <property type="protein sequence ID" value="MBB6513225.1"/>
    <property type="molecule type" value="Genomic_DNA"/>
</dbReference>
<comment type="pathway">
    <text evidence="7">Carbohydrate metabolism; D-tagatose 6-phosphate degradation; D-glyceraldehyde 3-phosphate and glycerone phosphate from D-tagatose 6-phosphate: step 1/2.</text>
</comment>
<dbReference type="PROSITE" id="PS00584">
    <property type="entry name" value="PFKB_KINASES_2"/>
    <property type="match status" value="1"/>
</dbReference>
<dbReference type="InterPro" id="IPR011611">
    <property type="entry name" value="PfkB_dom"/>
</dbReference>
<evidence type="ECO:0000313" key="11">
    <source>
        <dbReference type="Proteomes" id="UP000572212"/>
    </source>
</evidence>
<dbReference type="GO" id="GO:0016052">
    <property type="term" value="P:carbohydrate catabolic process"/>
    <property type="evidence" value="ECO:0007669"/>
    <property type="project" value="UniProtKB-ARBA"/>
</dbReference>
<gene>
    <name evidence="10" type="ORF">GGQ92_002029</name>
</gene>
<dbReference type="GO" id="GO:0009024">
    <property type="term" value="F:tagatose-6-phosphate kinase activity"/>
    <property type="evidence" value="ECO:0007669"/>
    <property type="project" value="UniProtKB-EC"/>
</dbReference>
<sequence length="306" mass="33949">MIYTCTLNPSIDYRIEADQLKLGHLNRANISTFYPGGKGINVSRVLNNLDTENTALGFLGGFTGKFIVDYLNGEEVNHSFVSHDGPTRVNVKLKETDRETEINGVGAKISNESREALIEKIKMLKKGDYLVLSGSLPTSLEFSYYKELSQICYENEVSLIIDISYPELKDLLQYRPLLIKPNKEELNQILGKELTTIEEILEGGQELQRLGAQNVMISLGGEGAAFVNEKETLIAIVPQGKVKSTVGSGDSMVAGFLSSYMKSLNIEQAFRYSVAAGSATAFSHDLCKREEVENLLPKIQIKHYKL</sequence>
<dbReference type="InterPro" id="IPR029056">
    <property type="entry name" value="Ribokinase-like"/>
</dbReference>
<dbReference type="Pfam" id="PF00294">
    <property type="entry name" value="PfkB"/>
    <property type="match status" value="1"/>
</dbReference>
<dbReference type="PANTHER" id="PTHR46566:SF1">
    <property type="entry name" value="1-PHOSPHOFRUCTOKINASE"/>
    <property type="match status" value="1"/>
</dbReference>
<evidence type="ECO:0000256" key="4">
    <source>
        <dbReference type="ARBA" id="ARBA00022777"/>
    </source>
</evidence>
<dbReference type="InterPro" id="IPR017583">
    <property type="entry name" value="Tagatose/fructose_Pkinase"/>
</dbReference>
<dbReference type="GO" id="GO:2001059">
    <property type="term" value="P:D-tagatose 6-phosphate catabolic process"/>
    <property type="evidence" value="ECO:0007669"/>
    <property type="project" value="UniProtKB-UniPathway"/>
</dbReference>
<dbReference type="GO" id="GO:0044281">
    <property type="term" value="P:small molecule metabolic process"/>
    <property type="evidence" value="ECO:0007669"/>
    <property type="project" value="UniProtKB-ARBA"/>
</dbReference>
<dbReference type="Gene3D" id="3.40.1190.20">
    <property type="match status" value="1"/>
</dbReference>
<dbReference type="PIRSF" id="PIRSF000535">
    <property type="entry name" value="1PFK/6PFK/LacC"/>
    <property type="match status" value="1"/>
</dbReference>
<evidence type="ECO:0000256" key="2">
    <source>
        <dbReference type="ARBA" id="ARBA00022679"/>
    </source>
</evidence>
<dbReference type="AlphaFoldDB" id="A0A841RPW9"/>
<comment type="catalytic activity">
    <reaction evidence="7">
        <text>D-tagatofuranose 6-phosphate + ATP = D-tagatofuranose 1,6-bisphosphate + ADP + H(+)</text>
        <dbReference type="Rhea" id="RHEA:12420"/>
        <dbReference type="ChEBI" id="CHEBI:15378"/>
        <dbReference type="ChEBI" id="CHEBI:30616"/>
        <dbReference type="ChEBI" id="CHEBI:58694"/>
        <dbReference type="ChEBI" id="CHEBI:58695"/>
        <dbReference type="ChEBI" id="CHEBI:456216"/>
        <dbReference type="EC" id="2.7.1.144"/>
    </reaction>
</comment>
<evidence type="ECO:0000256" key="5">
    <source>
        <dbReference type="ARBA" id="ARBA00022840"/>
    </source>
</evidence>
<dbReference type="InterPro" id="IPR022463">
    <property type="entry name" value="1-PFruKinase"/>
</dbReference>
<dbReference type="RefSeq" id="WP_184248017.1">
    <property type="nucleotide sequence ID" value="NZ_BAAACU010000055.1"/>
</dbReference>
<dbReference type="UniPathway" id="UPA00704">
    <property type="reaction ID" value="UER00715"/>
</dbReference>
<protein>
    <recommendedName>
        <fullName evidence="7">Tagatose-6-phosphate kinase</fullName>
        <ecNumber evidence="7">2.7.1.144</ecNumber>
    </recommendedName>
</protein>
<keyword evidence="5 7" id="KW-0067">ATP-binding</keyword>
<name>A0A841RPW9_9BACI</name>
<dbReference type="GO" id="GO:0005524">
    <property type="term" value="F:ATP binding"/>
    <property type="evidence" value="ECO:0007669"/>
    <property type="project" value="UniProtKB-UniRule"/>
</dbReference>
<evidence type="ECO:0000256" key="7">
    <source>
        <dbReference type="PIRNR" id="PIRNR000535"/>
    </source>
</evidence>
<evidence type="ECO:0000256" key="8">
    <source>
        <dbReference type="RuleBase" id="RU369061"/>
    </source>
</evidence>
<dbReference type="GO" id="GO:0008662">
    <property type="term" value="F:1-phosphofructokinase activity"/>
    <property type="evidence" value="ECO:0007669"/>
    <property type="project" value="UniProtKB-UniRule"/>
</dbReference>
<organism evidence="10 11">
    <name type="scientific">Gracilibacillus halotolerans</name>
    <dbReference type="NCBI Taxonomy" id="74386"/>
    <lineage>
        <taxon>Bacteria</taxon>
        <taxon>Bacillati</taxon>
        <taxon>Bacillota</taxon>
        <taxon>Bacilli</taxon>
        <taxon>Bacillales</taxon>
        <taxon>Bacillaceae</taxon>
        <taxon>Gracilibacillus</taxon>
    </lineage>
</organism>
<comment type="similarity">
    <text evidence="7">Belongs to the carbohydrate kinase PfkB family. LacC subfamily.</text>
</comment>
<dbReference type="PANTHER" id="PTHR46566">
    <property type="entry name" value="1-PHOSPHOFRUCTOKINASE-RELATED"/>
    <property type="match status" value="1"/>
</dbReference>